<name>A0A1F7I9Y3_9BACT</name>
<protein>
    <submittedName>
        <fullName evidence="2">Uncharacterized protein</fullName>
    </submittedName>
</protein>
<accession>A0A1F7I9Y3</accession>
<dbReference type="EMBL" id="MGAG01000028">
    <property type="protein sequence ID" value="OGK40163.1"/>
    <property type="molecule type" value="Genomic_DNA"/>
</dbReference>
<dbReference type="Proteomes" id="UP000177698">
    <property type="component" value="Unassembled WGS sequence"/>
</dbReference>
<dbReference type="AlphaFoldDB" id="A0A1F7I9Y3"/>
<evidence type="ECO:0000313" key="2">
    <source>
        <dbReference type="EMBL" id="OGK40163.1"/>
    </source>
</evidence>
<evidence type="ECO:0000256" key="1">
    <source>
        <dbReference type="SAM" id="Phobius"/>
    </source>
</evidence>
<keyword evidence="1" id="KW-0472">Membrane</keyword>
<gene>
    <name evidence="2" type="ORF">A2954_06530</name>
</gene>
<organism evidence="2 3">
    <name type="scientific">Candidatus Roizmanbacteria bacterium RIFCSPLOWO2_01_FULL_37_12</name>
    <dbReference type="NCBI Taxonomy" id="1802056"/>
    <lineage>
        <taxon>Bacteria</taxon>
        <taxon>Candidatus Roizmaniibacteriota</taxon>
    </lineage>
</organism>
<feature type="transmembrane region" description="Helical" evidence="1">
    <location>
        <begin position="12"/>
        <end position="32"/>
    </location>
</feature>
<proteinExistence type="predicted"/>
<sequence length="145" mass="16234">MNKSSQNGSTLLFLILFIVVIVFTAVASISLNKQQALVFRPRAQSAHLITPTKTRTPTPPCGNCSIVIYRETQFCNQNNLKLCKVFDYNQTCTNSTCNKTGKTTQCKVNDKCKDGIICGGLEFCPRGFLCSDFARQTTNRCKWVY</sequence>
<keyword evidence="1" id="KW-1133">Transmembrane helix</keyword>
<reference evidence="2 3" key="1">
    <citation type="journal article" date="2016" name="Nat. Commun.">
        <title>Thousands of microbial genomes shed light on interconnected biogeochemical processes in an aquifer system.</title>
        <authorList>
            <person name="Anantharaman K."/>
            <person name="Brown C.T."/>
            <person name="Hug L.A."/>
            <person name="Sharon I."/>
            <person name="Castelle C.J."/>
            <person name="Probst A.J."/>
            <person name="Thomas B.C."/>
            <person name="Singh A."/>
            <person name="Wilkins M.J."/>
            <person name="Karaoz U."/>
            <person name="Brodie E.L."/>
            <person name="Williams K.H."/>
            <person name="Hubbard S.S."/>
            <person name="Banfield J.F."/>
        </authorList>
    </citation>
    <scope>NUCLEOTIDE SEQUENCE [LARGE SCALE GENOMIC DNA]</scope>
</reference>
<keyword evidence="1" id="KW-0812">Transmembrane</keyword>
<evidence type="ECO:0000313" key="3">
    <source>
        <dbReference type="Proteomes" id="UP000177698"/>
    </source>
</evidence>
<comment type="caution">
    <text evidence="2">The sequence shown here is derived from an EMBL/GenBank/DDBJ whole genome shotgun (WGS) entry which is preliminary data.</text>
</comment>